<sequence length="183" mass="19112">EAAITLVSTEVAAVPRPSASRSADGKCVARSGSGDAPGSCEKNTAGTPMGLDTWMWNCAGAGAVSGNRSYGCVTVAGREKATGSCECGCRYGCRNAVESGWKDHDLSGAPDCPRVPAEGEMCMWAAGREDHSRGSTALGFAVENAIMGAGCRCKSVTVTSRRTRESFLRHFLKRIRKLVSCGP</sequence>
<dbReference type="AlphaFoldDB" id="A0A8J4DB92"/>
<name>A0A8J4DB92_9CHLO</name>
<organism evidence="2 3">
    <name type="scientific">Volvox reticuliferus</name>
    <dbReference type="NCBI Taxonomy" id="1737510"/>
    <lineage>
        <taxon>Eukaryota</taxon>
        <taxon>Viridiplantae</taxon>
        <taxon>Chlorophyta</taxon>
        <taxon>core chlorophytes</taxon>
        <taxon>Chlorophyceae</taxon>
        <taxon>CS clade</taxon>
        <taxon>Chlamydomonadales</taxon>
        <taxon>Volvocaceae</taxon>
        <taxon>Volvox</taxon>
    </lineage>
</organism>
<feature type="region of interest" description="Disordered" evidence="1">
    <location>
        <begin position="15"/>
        <end position="42"/>
    </location>
</feature>
<evidence type="ECO:0000313" key="3">
    <source>
        <dbReference type="Proteomes" id="UP000722791"/>
    </source>
</evidence>
<comment type="caution">
    <text evidence="2">The sequence shown here is derived from an EMBL/GenBank/DDBJ whole genome shotgun (WGS) entry which is preliminary data.</text>
</comment>
<dbReference type="EMBL" id="BNCQ01000006">
    <property type="protein sequence ID" value="GIL98820.1"/>
    <property type="molecule type" value="Genomic_DNA"/>
</dbReference>
<evidence type="ECO:0000313" key="2">
    <source>
        <dbReference type="EMBL" id="GIL98820.1"/>
    </source>
</evidence>
<reference evidence="2" key="1">
    <citation type="journal article" date="2021" name="Proc. Natl. Acad. Sci. U.S.A.">
        <title>Three genomes in the algal genus Volvox reveal the fate of a haploid sex-determining region after a transition to homothallism.</title>
        <authorList>
            <person name="Yamamoto K."/>
            <person name="Hamaji T."/>
            <person name="Kawai-Toyooka H."/>
            <person name="Matsuzaki R."/>
            <person name="Takahashi F."/>
            <person name="Nishimura Y."/>
            <person name="Kawachi M."/>
            <person name="Noguchi H."/>
            <person name="Minakuchi Y."/>
            <person name="Umen J.G."/>
            <person name="Toyoda A."/>
            <person name="Nozaki H."/>
        </authorList>
    </citation>
    <scope>NUCLEOTIDE SEQUENCE</scope>
    <source>
        <strain evidence="2">NIES-3785</strain>
    </source>
</reference>
<protein>
    <submittedName>
        <fullName evidence="2">Uncharacterized protein</fullName>
    </submittedName>
</protein>
<accession>A0A8J4DB92</accession>
<dbReference type="Proteomes" id="UP000722791">
    <property type="component" value="Unassembled WGS sequence"/>
</dbReference>
<feature type="non-terminal residue" evidence="2">
    <location>
        <position position="1"/>
    </location>
</feature>
<proteinExistence type="predicted"/>
<gene>
    <name evidence="2" type="ORF">Vretimale_4017</name>
</gene>
<evidence type="ECO:0000256" key="1">
    <source>
        <dbReference type="SAM" id="MobiDB-lite"/>
    </source>
</evidence>